<evidence type="ECO:0000256" key="1">
    <source>
        <dbReference type="SAM" id="MobiDB-lite"/>
    </source>
</evidence>
<dbReference type="AlphaFoldDB" id="A0A158N9X4"/>
<accession>A0A158N9X4</accession>
<dbReference type="EMBL" id="ADTU01009873">
    <property type="status" value="NOT_ANNOTATED_CDS"/>
    <property type="molecule type" value="Genomic_DNA"/>
</dbReference>
<dbReference type="KEGG" id="acep:105617387"/>
<keyword evidence="3" id="KW-1185">Reference proteome</keyword>
<dbReference type="EnsemblMetazoa" id="XM_012198942.1">
    <property type="protein sequence ID" value="XP_012054332.1"/>
    <property type="gene ID" value="LOC105617387"/>
</dbReference>
<gene>
    <name evidence="2" type="primary">105617387</name>
</gene>
<dbReference type="EMBL" id="ADTU01009874">
    <property type="status" value="NOT_ANNOTATED_CDS"/>
    <property type="molecule type" value="Genomic_DNA"/>
</dbReference>
<reference evidence="2" key="2">
    <citation type="submission" date="2016-04" db="UniProtKB">
        <authorList>
            <consortium name="EnsemblMetazoa"/>
        </authorList>
    </citation>
    <scope>IDENTIFICATION</scope>
</reference>
<protein>
    <submittedName>
        <fullName evidence="2">Uncharacterized protein</fullName>
    </submittedName>
</protein>
<proteinExistence type="predicted"/>
<evidence type="ECO:0000313" key="2">
    <source>
        <dbReference type="EnsemblMetazoa" id="XP_012054332.1"/>
    </source>
</evidence>
<dbReference type="OrthoDB" id="7543068at2759"/>
<name>A0A158N9X4_ATTCE</name>
<organism evidence="2 3">
    <name type="scientific">Atta cephalotes</name>
    <name type="common">Leafcutter ant</name>
    <dbReference type="NCBI Taxonomy" id="12957"/>
    <lineage>
        <taxon>Eukaryota</taxon>
        <taxon>Metazoa</taxon>
        <taxon>Ecdysozoa</taxon>
        <taxon>Arthropoda</taxon>
        <taxon>Hexapoda</taxon>
        <taxon>Insecta</taxon>
        <taxon>Pterygota</taxon>
        <taxon>Neoptera</taxon>
        <taxon>Endopterygota</taxon>
        <taxon>Hymenoptera</taxon>
        <taxon>Apocrita</taxon>
        <taxon>Aculeata</taxon>
        <taxon>Formicoidea</taxon>
        <taxon>Formicidae</taxon>
        <taxon>Myrmicinae</taxon>
        <taxon>Atta</taxon>
    </lineage>
</organism>
<evidence type="ECO:0000313" key="3">
    <source>
        <dbReference type="Proteomes" id="UP000005205"/>
    </source>
</evidence>
<sequence length="86" mass="9687">MARQCVAQLCPQPPSSTKDSRDDFSSRQPMTDRVSRAKWNPLRLRRHFLRAQAAGSVSHIRITYTGDRIHTPSGFILLSTTTTTTT</sequence>
<dbReference type="Proteomes" id="UP000005205">
    <property type="component" value="Unassembled WGS sequence"/>
</dbReference>
<reference evidence="3" key="1">
    <citation type="journal article" date="2011" name="PLoS Genet.">
        <title>The genome sequence of the leaf-cutter ant Atta cephalotes reveals insights into its obligate symbiotic lifestyle.</title>
        <authorList>
            <person name="Suen G."/>
            <person name="Teiling C."/>
            <person name="Li L."/>
            <person name="Holt C."/>
            <person name="Abouheif E."/>
            <person name="Bornberg-Bauer E."/>
            <person name="Bouffard P."/>
            <person name="Caldera E.J."/>
            <person name="Cash E."/>
            <person name="Cavanaugh A."/>
            <person name="Denas O."/>
            <person name="Elhaik E."/>
            <person name="Fave M.J."/>
            <person name="Gadau J."/>
            <person name="Gibson J.D."/>
            <person name="Graur D."/>
            <person name="Grubbs K.J."/>
            <person name="Hagen D.E."/>
            <person name="Harkins T.T."/>
            <person name="Helmkampf M."/>
            <person name="Hu H."/>
            <person name="Johnson B.R."/>
            <person name="Kim J."/>
            <person name="Marsh S.E."/>
            <person name="Moeller J.A."/>
            <person name="Munoz-Torres M.C."/>
            <person name="Murphy M.C."/>
            <person name="Naughton M.C."/>
            <person name="Nigam S."/>
            <person name="Overson R."/>
            <person name="Rajakumar R."/>
            <person name="Reese J.T."/>
            <person name="Scott J.J."/>
            <person name="Smith C.R."/>
            <person name="Tao S."/>
            <person name="Tsutsui N.D."/>
            <person name="Viljakainen L."/>
            <person name="Wissler L."/>
            <person name="Yandell M.D."/>
            <person name="Zimmer F."/>
            <person name="Taylor J."/>
            <person name="Slater S.C."/>
            <person name="Clifton S.W."/>
            <person name="Warren W.C."/>
            <person name="Elsik C.G."/>
            <person name="Smith C.D."/>
            <person name="Weinstock G.M."/>
            <person name="Gerardo N.M."/>
            <person name="Currie C.R."/>
        </authorList>
    </citation>
    <scope>NUCLEOTIDE SEQUENCE [LARGE SCALE GENOMIC DNA]</scope>
</reference>
<dbReference type="InParanoid" id="A0A158N9X4"/>
<feature type="region of interest" description="Disordered" evidence="1">
    <location>
        <begin position="1"/>
        <end position="37"/>
    </location>
</feature>